<feature type="transmembrane region" description="Helical" evidence="1">
    <location>
        <begin position="12"/>
        <end position="34"/>
    </location>
</feature>
<protein>
    <submittedName>
        <fullName evidence="2">Uncharacterized protein</fullName>
    </submittedName>
</protein>
<dbReference type="AlphaFoldDB" id="A0A1T4U0M8"/>
<keyword evidence="1" id="KW-0812">Transmembrane</keyword>
<organism evidence="2 3">
    <name type="scientific">Chitinophaga eiseniae</name>
    <dbReference type="NCBI Taxonomy" id="634771"/>
    <lineage>
        <taxon>Bacteria</taxon>
        <taxon>Pseudomonadati</taxon>
        <taxon>Bacteroidota</taxon>
        <taxon>Chitinophagia</taxon>
        <taxon>Chitinophagales</taxon>
        <taxon>Chitinophagaceae</taxon>
        <taxon>Chitinophaga</taxon>
    </lineage>
</organism>
<dbReference type="EMBL" id="FUWZ01000007">
    <property type="protein sequence ID" value="SKA46028.1"/>
    <property type="molecule type" value="Genomic_DNA"/>
</dbReference>
<accession>A0A1T4U0M8</accession>
<gene>
    <name evidence="2" type="ORF">SAMN04488128_107172</name>
</gene>
<keyword evidence="3" id="KW-1185">Reference proteome</keyword>
<dbReference type="Proteomes" id="UP000190367">
    <property type="component" value="Unassembled WGS sequence"/>
</dbReference>
<evidence type="ECO:0000313" key="3">
    <source>
        <dbReference type="Proteomes" id="UP000190367"/>
    </source>
</evidence>
<proteinExistence type="predicted"/>
<name>A0A1T4U0M8_9BACT</name>
<keyword evidence="1" id="KW-0472">Membrane</keyword>
<evidence type="ECO:0000256" key="1">
    <source>
        <dbReference type="SAM" id="Phobius"/>
    </source>
</evidence>
<evidence type="ECO:0000313" key="2">
    <source>
        <dbReference type="EMBL" id="SKA46028.1"/>
    </source>
</evidence>
<reference evidence="3" key="1">
    <citation type="submission" date="2017-02" db="EMBL/GenBank/DDBJ databases">
        <authorList>
            <person name="Varghese N."/>
            <person name="Submissions S."/>
        </authorList>
    </citation>
    <scope>NUCLEOTIDE SEQUENCE [LARGE SCALE GENOMIC DNA]</scope>
    <source>
        <strain evidence="3">DSM 22224</strain>
    </source>
</reference>
<keyword evidence="1" id="KW-1133">Transmembrane helix</keyword>
<sequence>MKKEKRFISEGLHQSLIILFAGVIILLLLIKTIFL</sequence>